<dbReference type="InterPro" id="IPR029063">
    <property type="entry name" value="SAM-dependent_MTases_sf"/>
</dbReference>
<comment type="caution">
    <text evidence="1">The sequence shown here is derived from an EMBL/GenBank/DDBJ whole genome shotgun (WGS) entry which is preliminary data.</text>
</comment>
<gene>
    <name evidence="1" type="ORF">GF339_16415</name>
</gene>
<proteinExistence type="predicted"/>
<organism evidence="1 2">
    <name type="scientific">candidate division KSB3 bacterium</name>
    <dbReference type="NCBI Taxonomy" id="2044937"/>
    <lineage>
        <taxon>Bacteria</taxon>
        <taxon>candidate division KSB3</taxon>
    </lineage>
</organism>
<accession>A0A9D5Q7D0</accession>
<protein>
    <submittedName>
        <fullName evidence="1">Uncharacterized protein</fullName>
    </submittedName>
</protein>
<sequence>MAERLLLSQIIQNPYYLRSKAKGWIRKYHLGSYKQRLNIGAIERPHYGYCLYNASVLAKKLGYDRISVIEFGVAGGEGLLQLERHAHHIEKLLSLGINIYGFDIGEGLPEPVDYRDLPYHWKKGFYKMDVPTLQDKLKVAKLILGDVKETVETFFEKYAPPPIGAVMFDLDFYSSTTNALKIFEAPDTYFLPRIYCYFDDVVGSKEIELYNDYIGVRLAIHEFNQNHIEKKLGIAYHLLARQIVEKWYHKIWIYHDFSHRRYNVFISKETQELPL</sequence>
<name>A0A9D5Q7D0_9BACT</name>
<dbReference type="Proteomes" id="UP000649604">
    <property type="component" value="Unassembled WGS sequence"/>
</dbReference>
<dbReference type="EMBL" id="WJJP01000532">
    <property type="protein sequence ID" value="MBD3326172.1"/>
    <property type="molecule type" value="Genomic_DNA"/>
</dbReference>
<evidence type="ECO:0000313" key="1">
    <source>
        <dbReference type="EMBL" id="MBD3326172.1"/>
    </source>
</evidence>
<reference evidence="1" key="1">
    <citation type="submission" date="2019-11" db="EMBL/GenBank/DDBJ databases">
        <title>Microbial mats filling the niche in hypersaline microbial mats.</title>
        <authorList>
            <person name="Wong H.L."/>
            <person name="Macleod F.I."/>
            <person name="White R.A. III"/>
            <person name="Burns B.P."/>
        </authorList>
    </citation>
    <scope>NUCLEOTIDE SEQUENCE</scope>
    <source>
        <strain evidence="1">Rbin_158</strain>
    </source>
</reference>
<dbReference type="Gene3D" id="3.40.50.150">
    <property type="entry name" value="Vaccinia Virus protein VP39"/>
    <property type="match status" value="1"/>
</dbReference>
<evidence type="ECO:0000313" key="2">
    <source>
        <dbReference type="Proteomes" id="UP000649604"/>
    </source>
</evidence>
<dbReference type="AlphaFoldDB" id="A0A9D5Q7D0"/>